<dbReference type="AlphaFoldDB" id="A0A0H1RCJ4"/>
<dbReference type="PATRIC" id="fig|1225564.3.peg.6911"/>
<proteinExistence type="predicted"/>
<gene>
    <name evidence="1" type="ORF">AA309_26595</name>
</gene>
<evidence type="ECO:0000313" key="1">
    <source>
        <dbReference type="EMBL" id="KLK90302.1"/>
    </source>
</evidence>
<reference evidence="1 2" key="1">
    <citation type="submission" date="2015-05" db="EMBL/GenBank/DDBJ databases">
        <title>Draft genome sequence of Microvirga vignae strain BR3299, a novel nitrogen fixing bacteria isolated from Brazil semi-aired region.</title>
        <authorList>
            <person name="Zilli J.E."/>
            <person name="Passos S.R."/>
            <person name="Leite J."/>
            <person name="Baldani J.I."/>
            <person name="Xavier G.R."/>
            <person name="Rumjaneck N.G."/>
            <person name="Simoes-Araujo J.L."/>
        </authorList>
    </citation>
    <scope>NUCLEOTIDE SEQUENCE [LARGE SCALE GENOMIC DNA]</scope>
    <source>
        <strain evidence="1 2">BR3299</strain>
    </source>
</reference>
<dbReference type="RefSeq" id="WP_047192044.1">
    <property type="nucleotide sequence ID" value="NZ_LCYG01000089.1"/>
</dbReference>
<protein>
    <submittedName>
        <fullName evidence="1">Uncharacterized protein</fullName>
    </submittedName>
</protein>
<organism evidence="1 2">
    <name type="scientific">Microvirga vignae</name>
    <dbReference type="NCBI Taxonomy" id="1225564"/>
    <lineage>
        <taxon>Bacteria</taxon>
        <taxon>Pseudomonadati</taxon>
        <taxon>Pseudomonadota</taxon>
        <taxon>Alphaproteobacteria</taxon>
        <taxon>Hyphomicrobiales</taxon>
        <taxon>Methylobacteriaceae</taxon>
        <taxon>Microvirga</taxon>
    </lineage>
</organism>
<comment type="caution">
    <text evidence="1">The sequence shown here is derived from an EMBL/GenBank/DDBJ whole genome shotgun (WGS) entry which is preliminary data.</text>
</comment>
<accession>A0A0H1RCJ4</accession>
<sequence>MSVRPTSDQLLKAAELVAGHHPDVAALLRDLAEPTTPPDPVGLRKRVLRRIWRIHLAGMPRTAAARVIAAAWASYEPTEAQPVPGTQAADFDRLSRAGVRPLAWRQIADALDEMLD</sequence>
<dbReference type="Proteomes" id="UP000035489">
    <property type="component" value="Unassembled WGS sequence"/>
</dbReference>
<dbReference type="EMBL" id="LCYG01000089">
    <property type="protein sequence ID" value="KLK90302.1"/>
    <property type="molecule type" value="Genomic_DNA"/>
</dbReference>
<evidence type="ECO:0000313" key="2">
    <source>
        <dbReference type="Proteomes" id="UP000035489"/>
    </source>
</evidence>
<name>A0A0H1RCJ4_9HYPH</name>
<keyword evidence="2" id="KW-1185">Reference proteome</keyword>